<gene>
    <name evidence="2" type="ORF">QQF64_005749</name>
</gene>
<proteinExistence type="predicted"/>
<evidence type="ECO:0000313" key="3">
    <source>
        <dbReference type="Proteomes" id="UP001558613"/>
    </source>
</evidence>
<sequence length="99" mass="10850">MEPCYTLHHHGTKRSLDPAMSSERSSVGRVAEGGRSEPVLLGGERGTRESSAGSIVPRLSHTWEKPWSCTTGSYYEASFRPPSITVTPQQSQLSPRAQH</sequence>
<feature type="region of interest" description="Disordered" evidence="1">
    <location>
        <begin position="1"/>
        <end position="54"/>
    </location>
</feature>
<evidence type="ECO:0000256" key="1">
    <source>
        <dbReference type="SAM" id="MobiDB-lite"/>
    </source>
</evidence>
<name>A0ABR3MDM6_9TELE</name>
<evidence type="ECO:0000313" key="2">
    <source>
        <dbReference type="EMBL" id="KAL1263010.1"/>
    </source>
</evidence>
<organism evidence="2 3">
    <name type="scientific">Cirrhinus molitorella</name>
    <name type="common">mud carp</name>
    <dbReference type="NCBI Taxonomy" id="172907"/>
    <lineage>
        <taxon>Eukaryota</taxon>
        <taxon>Metazoa</taxon>
        <taxon>Chordata</taxon>
        <taxon>Craniata</taxon>
        <taxon>Vertebrata</taxon>
        <taxon>Euteleostomi</taxon>
        <taxon>Actinopterygii</taxon>
        <taxon>Neopterygii</taxon>
        <taxon>Teleostei</taxon>
        <taxon>Ostariophysi</taxon>
        <taxon>Cypriniformes</taxon>
        <taxon>Cyprinidae</taxon>
        <taxon>Labeoninae</taxon>
        <taxon>Labeonini</taxon>
        <taxon>Cirrhinus</taxon>
    </lineage>
</organism>
<dbReference type="Proteomes" id="UP001558613">
    <property type="component" value="Unassembled WGS sequence"/>
</dbReference>
<keyword evidence="3" id="KW-1185">Reference proteome</keyword>
<reference evidence="2 3" key="1">
    <citation type="submission" date="2023-09" db="EMBL/GenBank/DDBJ databases">
        <authorList>
            <person name="Wang M."/>
        </authorList>
    </citation>
    <scope>NUCLEOTIDE SEQUENCE [LARGE SCALE GENOMIC DNA]</scope>
    <source>
        <strain evidence="2">GT-2023</strain>
        <tissue evidence="2">Liver</tissue>
    </source>
</reference>
<dbReference type="EMBL" id="JAYMGO010000013">
    <property type="protein sequence ID" value="KAL1263010.1"/>
    <property type="molecule type" value="Genomic_DNA"/>
</dbReference>
<protein>
    <submittedName>
        <fullName evidence="2">Uncharacterized protein</fullName>
    </submittedName>
</protein>
<comment type="caution">
    <text evidence="2">The sequence shown here is derived from an EMBL/GenBank/DDBJ whole genome shotgun (WGS) entry which is preliminary data.</text>
</comment>
<accession>A0ABR3MDM6</accession>